<dbReference type="Gene3D" id="1.10.10.60">
    <property type="entry name" value="Homeodomain-like"/>
    <property type="match status" value="1"/>
</dbReference>
<dbReference type="Proteomes" id="UP001142393">
    <property type="component" value="Unassembled WGS sequence"/>
</dbReference>
<accession>A0A9W8P5I3</accession>
<feature type="region of interest" description="Disordered" evidence="1">
    <location>
        <begin position="118"/>
        <end position="143"/>
    </location>
</feature>
<keyword evidence="3" id="KW-1185">Reference proteome</keyword>
<comment type="caution">
    <text evidence="2">The sequence shown here is derived from an EMBL/GenBank/DDBJ whole genome shotgun (WGS) entry which is preliminary data.</text>
</comment>
<protein>
    <submittedName>
        <fullName evidence="2">Uncharacterized protein</fullName>
    </submittedName>
</protein>
<feature type="compositionally biased region" description="Low complexity" evidence="1">
    <location>
        <begin position="120"/>
        <end position="140"/>
    </location>
</feature>
<dbReference type="EMBL" id="JANVFU010000003">
    <property type="protein sequence ID" value="KAJ3747425.1"/>
    <property type="molecule type" value="Genomic_DNA"/>
</dbReference>
<evidence type="ECO:0000313" key="3">
    <source>
        <dbReference type="Proteomes" id="UP001142393"/>
    </source>
</evidence>
<name>A0A9W8P5I3_9AGAR</name>
<evidence type="ECO:0000256" key="1">
    <source>
        <dbReference type="SAM" id="MobiDB-lite"/>
    </source>
</evidence>
<reference evidence="2 3" key="1">
    <citation type="journal article" date="2023" name="Proc. Natl. Acad. Sci. U.S.A.">
        <title>A global phylogenomic analysis of the shiitake genus Lentinula.</title>
        <authorList>
            <person name="Sierra-Patev S."/>
            <person name="Min B."/>
            <person name="Naranjo-Ortiz M."/>
            <person name="Looney B."/>
            <person name="Konkel Z."/>
            <person name="Slot J.C."/>
            <person name="Sakamoto Y."/>
            <person name="Steenwyk J.L."/>
            <person name="Rokas A."/>
            <person name="Carro J."/>
            <person name="Camarero S."/>
            <person name="Ferreira P."/>
            <person name="Molpeceres G."/>
            <person name="Ruiz-Duenas F.J."/>
            <person name="Serrano A."/>
            <person name="Henrissat B."/>
            <person name="Drula E."/>
            <person name="Hughes K.W."/>
            <person name="Mata J.L."/>
            <person name="Ishikawa N.K."/>
            <person name="Vargas-Isla R."/>
            <person name="Ushijima S."/>
            <person name="Smith C.A."/>
            <person name="Donoghue J."/>
            <person name="Ahrendt S."/>
            <person name="Andreopoulos W."/>
            <person name="He G."/>
            <person name="LaButti K."/>
            <person name="Lipzen A."/>
            <person name="Ng V."/>
            <person name="Riley R."/>
            <person name="Sandor L."/>
            <person name="Barry K."/>
            <person name="Martinez A.T."/>
            <person name="Xiao Y."/>
            <person name="Gibbons J.G."/>
            <person name="Terashima K."/>
            <person name="Grigoriev I.V."/>
            <person name="Hibbett D."/>
        </authorList>
    </citation>
    <scope>NUCLEOTIDE SEQUENCE [LARGE SCALE GENOMIC DNA]</scope>
    <source>
        <strain evidence="2 3">TFB7810</strain>
    </source>
</reference>
<feature type="region of interest" description="Disordered" evidence="1">
    <location>
        <begin position="28"/>
        <end position="102"/>
    </location>
</feature>
<dbReference type="AlphaFoldDB" id="A0A9W8P5I3"/>
<proteinExistence type="predicted"/>
<organism evidence="2 3">
    <name type="scientific">Lentinula detonsa</name>
    <dbReference type="NCBI Taxonomy" id="2804962"/>
    <lineage>
        <taxon>Eukaryota</taxon>
        <taxon>Fungi</taxon>
        <taxon>Dikarya</taxon>
        <taxon>Basidiomycota</taxon>
        <taxon>Agaricomycotina</taxon>
        <taxon>Agaricomycetes</taxon>
        <taxon>Agaricomycetidae</taxon>
        <taxon>Agaricales</taxon>
        <taxon>Marasmiineae</taxon>
        <taxon>Omphalotaceae</taxon>
        <taxon>Lentinula</taxon>
    </lineage>
</organism>
<feature type="compositionally biased region" description="Basic and acidic residues" evidence="1">
    <location>
        <begin position="61"/>
        <end position="82"/>
    </location>
</feature>
<evidence type="ECO:0000313" key="2">
    <source>
        <dbReference type="EMBL" id="KAJ3747425.1"/>
    </source>
</evidence>
<sequence>MTEKQPKTEQPIRRRVVTTKDQLTILDEVFNRTSGRPSTKEYDELGKLTGLKRHLKKRKDRPTESETDDCRSSSSDKVELANKTDPPLELQRKKKKKVSKTDMRDAIALVKAETVDAIMPPSSRSTSPSAHTSNSANASHQVVKSSPLALAEKNHLPQSSPRVIDNNNDPPPVYTSSLNTDGFIIHQPAACVNVQQPVVPSALSAPLAIQPGFPLFDAPQHRINSTQTPYRVPSMHIPSTNTQTLAAQYQNQLQHSFLPQPQLLMQAISSAPSHSYYPASFLQPPSVPLNSYTKQESATTARATRNYYPNIVASRSYTSSSAPLYNLQAAVDPAPHTPGPQHIQSPAILSSLLQPPQLYSDPSSSHFMSTSNVFQLQNYSECLDPYNAEGAPFRHLHVLNPLLNAARVSQGCPIDTVDTEDVRNLLLSQNTEQVMDRLLDNNLVEEDPFQASMGLVWMQKVGLFQ</sequence>
<feature type="compositionally biased region" description="Basic residues" evidence="1">
    <location>
        <begin position="50"/>
        <end position="60"/>
    </location>
</feature>
<gene>
    <name evidence="2" type="ORF">DFH05DRAFT_1600326</name>
</gene>